<dbReference type="EMBL" id="JAVDVQ010000010">
    <property type="protein sequence ID" value="MDR7083282.1"/>
    <property type="molecule type" value="Genomic_DNA"/>
</dbReference>
<proteinExistence type="predicted"/>
<dbReference type="Proteomes" id="UP001252243">
    <property type="component" value="Unassembled WGS sequence"/>
</dbReference>
<keyword evidence="2" id="KW-1185">Reference proteome</keyword>
<evidence type="ECO:0000313" key="2">
    <source>
        <dbReference type="Proteomes" id="UP001252243"/>
    </source>
</evidence>
<reference evidence="1 2" key="1">
    <citation type="submission" date="2023-07" db="EMBL/GenBank/DDBJ databases">
        <title>Sorghum-associated microbial communities from plants grown in Nebraska, USA.</title>
        <authorList>
            <person name="Schachtman D."/>
        </authorList>
    </citation>
    <scope>NUCLEOTIDE SEQUENCE [LARGE SCALE GENOMIC DNA]</scope>
    <source>
        <strain evidence="1 2">BE167</strain>
    </source>
</reference>
<organism evidence="1 2">
    <name type="scientific">Arthrobacter ginsengisoli</name>
    <dbReference type="NCBI Taxonomy" id="1356565"/>
    <lineage>
        <taxon>Bacteria</taxon>
        <taxon>Bacillati</taxon>
        <taxon>Actinomycetota</taxon>
        <taxon>Actinomycetes</taxon>
        <taxon>Micrococcales</taxon>
        <taxon>Micrococcaceae</taxon>
        <taxon>Arthrobacter</taxon>
    </lineage>
</organism>
<evidence type="ECO:0000313" key="1">
    <source>
        <dbReference type="EMBL" id="MDR7083282.1"/>
    </source>
</evidence>
<accession>A0ABU1UDL9</accession>
<gene>
    <name evidence="1" type="ORF">J2X01_002576</name>
</gene>
<name>A0ABU1UDL9_9MICC</name>
<dbReference type="RefSeq" id="WP_310057736.1">
    <property type="nucleotide sequence ID" value="NZ_JAVDVQ010000010.1"/>
</dbReference>
<comment type="caution">
    <text evidence="1">The sequence shown here is derived from an EMBL/GenBank/DDBJ whole genome shotgun (WGS) entry which is preliminary data.</text>
</comment>
<protein>
    <submittedName>
        <fullName evidence="1">Uncharacterized protein</fullName>
    </submittedName>
</protein>
<sequence>MIPGTMQDSTWVASKIRFHKTEDSVSRRRFLGFGMSERRLYLLQQLMAVVQQELVPVVNANPGGCCELVNVE</sequence>